<name>A0A4Q9MXA8_9APHY</name>
<accession>A0A4Q9MXA8</accession>
<dbReference type="EMBL" id="ML143394">
    <property type="protein sequence ID" value="TBU32700.1"/>
    <property type="molecule type" value="Genomic_DNA"/>
</dbReference>
<protein>
    <recommendedName>
        <fullName evidence="3">Transmembrane protein</fullName>
    </recommendedName>
</protein>
<gene>
    <name evidence="2" type="ORF">BD311DRAFT_750568</name>
</gene>
<keyword evidence="1" id="KW-0812">Transmembrane</keyword>
<sequence length="161" mass="17472">MNERGACVGVTVNSLCSRPTSSQTSSLTTSEYAVWTACVGCKALLYPVFACLCVAFQNVRHGKRPSLSRSRAENLDMQLRKGLRARTETDRVRLSVLRLCINRLARRHSTALLALALSSFHHPSPTGLAQAFGFVPNVTLFPPSLFALGLLTQSLAVAVIN</sequence>
<evidence type="ECO:0000313" key="2">
    <source>
        <dbReference type="EMBL" id="TBU32700.1"/>
    </source>
</evidence>
<dbReference type="Proteomes" id="UP000292957">
    <property type="component" value="Unassembled WGS sequence"/>
</dbReference>
<dbReference type="AlphaFoldDB" id="A0A4Q9MXA8"/>
<keyword evidence="1" id="KW-0472">Membrane</keyword>
<organism evidence="2">
    <name type="scientific">Dichomitus squalens</name>
    <dbReference type="NCBI Taxonomy" id="114155"/>
    <lineage>
        <taxon>Eukaryota</taxon>
        <taxon>Fungi</taxon>
        <taxon>Dikarya</taxon>
        <taxon>Basidiomycota</taxon>
        <taxon>Agaricomycotina</taxon>
        <taxon>Agaricomycetes</taxon>
        <taxon>Polyporales</taxon>
        <taxon>Polyporaceae</taxon>
        <taxon>Dichomitus</taxon>
    </lineage>
</organism>
<proteinExistence type="predicted"/>
<keyword evidence="1" id="KW-1133">Transmembrane helix</keyword>
<feature type="transmembrane region" description="Helical" evidence="1">
    <location>
        <begin position="32"/>
        <end position="56"/>
    </location>
</feature>
<reference evidence="2" key="1">
    <citation type="submission" date="2019-01" db="EMBL/GenBank/DDBJ databases">
        <title>Draft genome sequences of three monokaryotic isolates of the white-rot basidiomycete fungus Dichomitus squalens.</title>
        <authorList>
            <consortium name="DOE Joint Genome Institute"/>
            <person name="Lopez S.C."/>
            <person name="Andreopoulos B."/>
            <person name="Pangilinan J."/>
            <person name="Lipzen A."/>
            <person name="Riley R."/>
            <person name="Ahrendt S."/>
            <person name="Ng V."/>
            <person name="Barry K."/>
            <person name="Daum C."/>
            <person name="Grigoriev I.V."/>
            <person name="Hilden K.S."/>
            <person name="Makela M.R."/>
            <person name="de Vries R.P."/>
        </authorList>
    </citation>
    <scope>NUCLEOTIDE SEQUENCE [LARGE SCALE GENOMIC DNA]</scope>
    <source>
        <strain evidence="2">OM18370.1</strain>
    </source>
</reference>
<evidence type="ECO:0008006" key="3">
    <source>
        <dbReference type="Google" id="ProtNLM"/>
    </source>
</evidence>
<evidence type="ECO:0000256" key="1">
    <source>
        <dbReference type="SAM" id="Phobius"/>
    </source>
</evidence>